<dbReference type="GO" id="GO:0003755">
    <property type="term" value="F:peptidyl-prolyl cis-trans isomerase activity"/>
    <property type="evidence" value="ECO:0007669"/>
    <property type="project" value="UniProtKB-UniRule"/>
</dbReference>
<organism evidence="9 10">
    <name type="scientific">Prevotella lacticifex</name>
    <dbReference type="NCBI Taxonomy" id="2854755"/>
    <lineage>
        <taxon>Bacteria</taxon>
        <taxon>Pseudomonadati</taxon>
        <taxon>Bacteroidota</taxon>
        <taxon>Bacteroidia</taxon>
        <taxon>Bacteroidales</taxon>
        <taxon>Prevotellaceae</taxon>
        <taxon>Prevotella</taxon>
    </lineage>
</organism>
<accession>A0A9R1CC98</accession>
<dbReference type="InterPro" id="IPR001179">
    <property type="entry name" value="PPIase_FKBP_dom"/>
</dbReference>
<dbReference type="Gene3D" id="1.10.287.460">
    <property type="entry name" value="Peptidyl-prolyl cis-trans isomerase, FKBP-type, N-terminal domain"/>
    <property type="match status" value="1"/>
</dbReference>
<dbReference type="Pfam" id="PF00254">
    <property type="entry name" value="FKBP_C"/>
    <property type="match status" value="1"/>
</dbReference>
<feature type="chain" id="PRO_5040143630" description="Peptidyl-prolyl cis-trans isomerase" evidence="7">
    <location>
        <begin position="16"/>
        <end position="302"/>
    </location>
</feature>
<dbReference type="EMBL" id="BPUB01000002">
    <property type="protein sequence ID" value="GJG59978.1"/>
    <property type="molecule type" value="Genomic_DNA"/>
</dbReference>
<evidence type="ECO:0000256" key="6">
    <source>
        <dbReference type="RuleBase" id="RU003915"/>
    </source>
</evidence>
<dbReference type="PANTHER" id="PTHR43811:SF19">
    <property type="entry name" value="39 KDA FK506-BINDING NUCLEAR PROTEIN"/>
    <property type="match status" value="1"/>
</dbReference>
<dbReference type="SUPFAM" id="SSF54534">
    <property type="entry name" value="FKBP-like"/>
    <property type="match status" value="1"/>
</dbReference>
<protein>
    <recommendedName>
        <fullName evidence="6">Peptidyl-prolyl cis-trans isomerase</fullName>
        <ecNumber evidence="6">5.2.1.8</ecNumber>
    </recommendedName>
</protein>
<keyword evidence="7" id="KW-0732">Signal</keyword>
<sequence length="302" mass="32925">MKKIALVAGMAIAVAATFTSCGNSNKKSDAGSQKEEDSLAYAMGVMESQQMQMALQQIGVDSTNIDEFLKGVKDGVQSAGDKDKDAYNKGLAIGVSESMRFKQVIYPQLFANDSTKTLPMDKFMEGLKAGMKHKAGAMTPQRAQEVFQRNAQLVQEHYFEKAYGANKKKSDAYMAKVAKMPGVKSLGNGVYYKEVKAGTGKTPTVQDMTKVNYNGQTPDGKTFDKRDNAEMPVSGMIPGWTLALTHMKEGATWEVYIPYDAAYGAQDKGPIKPYSALHFTITLLSVEKNPQAQGAPQQMPVR</sequence>
<gene>
    <name evidence="9" type="ORF">PRLR5076_28290</name>
</gene>
<dbReference type="PROSITE" id="PS51257">
    <property type="entry name" value="PROKAR_LIPOPROTEIN"/>
    <property type="match status" value="1"/>
</dbReference>
<dbReference type="InterPro" id="IPR000774">
    <property type="entry name" value="PPIase_FKBP_N"/>
</dbReference>
<comment type="similarity">
    <text evidence="2 6">Belongs to the FKBP-type PPIase family.</text>
</comment>
<dbReference type="AlphaFoldDB" id="A0A9R1CC98"/>
<feature type="signal peptide" evidence="7">
    <location>
        <begin position="1"/>
        <end position="15"/>
    </location>
</feature>
<dbReference type="PANTHER" id="PTHR43811">
    <property type="entry name" value="FKBP-TYPE PEPTIDYL-PROLYL CIS-TRANS ISOMERASE FKPA"/>
    <property type="match status" value="1"/>
</dbReference>
<dbReference type="InterPro" id="IPR046357">
    <property type="entry name" value="PPIase_dom_sf"/>
</dbReference>
<evidence type="ECO:0000259" key="8">
    <source>
        <dbReference type="PROSITE" id="PS50059"/>
    </source>
</evidence>
<dbReference type="PROSITE" id="PS50059">
    <property type="entry name" value="FKBP_PPIASE"/>
    <property type="match status" value="1"/>
</dbReference>
<dbReference type="EC" id="5.2.1.8" evidence="6"/>
<keyword evidence="10" id="KW-1185">Reference proteome</keyword>
<evidence type="ECO:0000256" key="4">
    <source>
        <dbReference type="ARBA" id="ARBA00023235"/>
    </source>
</evidence>
<evidence type="ECO:0000256" key="5">
    <source>
        <dbReference type="PROSITE-ProRule" id="PRU00277"/>
    </source>
</evidence>
<dbReference type="GO" id="GO:0006457">
    <property type="term" value="P:protein folding"/>
    <property type="evidence" value="ECO:0007669"/>
    <property type="project" value="InterPro"/>
</dbReference>
<dbReference type="Pfam" id="PF01346">
    <property type="entry name" value="FKBP_N"/>
    <property type="match status" value="1"/>
</dbReference>
<reference evidence="9" key="1">
    <citation type="journal article" date="2022" name="Int. J. Syst. Evol. Microbiol.">
        <title>Prevotella lacticifex sp. nov., isolated from the rumen of cows.</title>
        <authorList>
            <person name="Shinkai T."/>
            <person name="Ikeyama N."/>
            <person name="Kumagai M."/>
            <person name="Ohmori H."/>
            <person name="Sakamoto M."/>
            <person name="Ohkuma M."/>
            <person name="Mitsumori M."/>
        </authorList>
    </citation>
    <scope>NUCLEOTIDE SEQUENCE</scope>
    <source>
        <strain evidence="9">R5076</strain>
    </source>
</reference>
<dbReference type="Gene3D" id="3.10.50.40">
    <property type="match status" value="1"/>
</dbReference>
<comment type="catalytic activity">
    <reaction evidence="1 5 6">
        <text>[protein]-peptidylproline (omega=180) = [protein]-peptidylproline (omega=0)</text>
        <dbReference type="Rhea" id="RHEA:16237"/>
        <dbReference type="Rhea" id="RHEA-COMP:10747"/>
        <dbReference type="Rhea" id="RHEA-COMP:10748"/>
        <dbReference type="ChEBI" id="CHEBI:83833"/>
        <dbReference type="ChEBI" id="CHEBI:83834"/>
        <dbReference type="EC" id="5.2.1.8"/>
    </reaction>
</comment>
<evidence type="ECO:0000313" key="9">
    <source>
        <dbReference type="EMBL" id="GJG59978.1"/>
    </source>
</evidence>
<name>A0A9R1CC98_9BACT</name>
<evidence type="ECO:0000256" key="2">
    <source>
        <dbReference type="ARBA" id="ARBA00006577"/>
    </source>
</evidence>
<keyword evidence="3 5" id="KW-0697">Rotamase</keyword>
<evidence type="ECO:0000256" key="7">
    <source>
        <dbReference type="SAM" id="SignalP"/>
    </source>
</evidence>
<evidence type="ECO:0000256" key="1">
    <source>
        <dbReference type="ARBA" id="ARBA00000971"/>
    </source>
</evidence>
<dbReference type="RefSeq" id="WP_223928474.1">
    <property type="nucleotide sequence ID" value="NZ_BPTU01000002.1"/>
</dbReference>
<evidence type="ECO:0000256" key="3">
    <source>
        <dbReference type="ARBA" id="ARBA00023110"/>
    </source>
</evidence>
<dbReference type="GeneID" id="72465980"/>
<proteinExistence type="inferred from homology"/>
<dbReference type="Proteomes" id="UP000825483">
    <property type="component" value="Unassembled WGS sequence"/>
</dbReference>
<keyword evidence="4 5" id="KW-0413">Isomerase</keyword>
<feature type="domain" description="PPIase FKBP-type" evidence="8">
    <location>
        <begin position="206"/>
        <end position="287"/>
    </location>
</feature>
<comment type="caution">
    <text evidence="9">The sequence shown here is derived from an EMBL/GenBank/DDBJ whole genome shotgun (WGS) entry which is preliminary data.</text>
</comment>
<evidence type="ECO:0000313" key="10">
    <source>
        <dbReference type="Proteomes" id="UP000825483"/>
    </source>
</evidence>
<dbReference type="InterPro" id="IPR036944">
    <property type="entry name" value="PPIase_FKBP_N_sf"/>
</dbReference>